<dbReference type="EMBL" id="KN639643">
    <property type="protein sequence ID" value="KHN48412.1"/>
    <property type="molecule type" value="Genomic_DNA"/>
</dbReference>
<protein>
    <submittedName>
        <fullName evidence="1">Uncharacterized protein</fullName>
    </submittedName>
</protein>
<accession>A0A0B2SVX6</accession>
<sequence>MVYKEDKVIALSAPIQSEDLLNTHGIFVMDKNENKTLHLTFNTTGWERDQPIVDDDVIQEIDEEMKLGAMSFGLKVEVEAEIEINKMNVPVTMQPYCSNLEVDLSPLEQGEVATLDDVGVDRECLYNVDQWNINDVGN</sequence>
<organism evidence="1">
    <name type="scientific">Glycine soja</name>
    <name type="common">Wild soybean</name>
    <dbReference type="NCBI Taxonomy" id="3848"/>
    <lineage>
        <taxon>Eukaryota</taxon>
        <taxon>Viridiplantae</taxon>
        <taxon>Streptophyta</taxon>
        <taxon>Embryophyta</taxon>
        <taxon>Tracheophyta</taxon>
        <taxon>Spermatophyta</taxon>
        <taxon>Magnoliopsida</taxon>
        <taxon>eudicotyledons</taxon>
        <taxon>Gunneridae</taxon>
        <taxon>Pentapetalae</taxon>
        <taxon>rosids</taxon>
        <taxon>fabids</taxon>
        <taxon>Fabales</taxon>
        <taxon>Fabaceae</taxon>
        <taxon>Papilionoideae</taxon>
        <taxon>50 kb inversion clade</taxon>
        <taxon>NPAAA clade</taxon>
        <taxon>indigoferoid/millettioid clade</taxon>
        <taxon>Phaseoleae</taxon>
        <taxon>Glycine</taxon>
        <taxon>Glycine subgen. Soja</taxon>
    </lineage>
</organism>
<proteinExistence type="predicted"/>
<dbReference type="AlphaFoldDB" id="A0A0B2SVX6"/>
<gene>
    <name evidence="1" type="ORF">glysoja_034459</name>
</gene>
<dbReference type="Proteomes" id="UP000053555">
    <property type="component" value="Unassembled WGS sequence"/>
</dbReference>
<evidence type="ECO:0000313" key="1">
    <source>
        <dbReference type="EMBL" id="KHN48412.1"/>
    </source>
</evidence>
<name>A0A0B2SVX6_GLYSO</name>
<reference evidence="1" key="1">
    <citation type="submission" date="2014-07" db="EMBL/GenBank/DDBJ databases">
        <title>Identification of a novel salt tolerance gene in wild soybean by whole-genome sequencing.</title>
        <authorList>
            <person name="Lam H.-M."/>
            <person name="Qi X."/>
            <person name="Li M.-W."/>
            <person name="Liu X."/>
            <person name="Xie M."/>
            <person name="Ni M."/>
            <person name="Xu X."/>
        </authorList>
    </citation>
    <scope>NUCLEOTIDE SEQUENCE [LARGE SCALE GENOMIC DNA]</scope>
    <source>
        <tissue evidence="1">Root</tissue>
    </source>
</reference>